<keyword evidence="4" id="KW-1185">Reference proteome</keyword>
<dbReference type="InterPro" id="IPR001736">
    <property type="entry name" value="PLipase_D/transphosphatidylase"/>
</dbReference>
<name>A0ABW1BJI4_9ACTN</name>
<reference evidence="4" key="1">
    <citation type="journal article" date="2019" name="Int. J. Syst. Evol. Microbiol.">
        <title>The Global Catalogue of Microorganisms (GCM) 10K type strain sequencing project: providing services to taxonomists for standard genome sequencing and annotation.</title>
        <authorList>
            <consortium name="The Broad Institute Genomics Platform"/>
            <consortium name="The Broad Institute Genome Sequencing Center for Infectious Disease"/>
            <person name="Wu L."/>
            <person name="Ma J."/>
        </authorList>
    </citation>
    <scope>NUCLEOTIDE SEQUENCE [LARGE SCALE GENOMIC DNA]</scope>
    <source>
        <strain evidence="4">JCM 9918</strain>
    </source>
</reference>
<dbReference type="InterPro" id="IPR025202">
    <property type="entry name" value="PLD-like_dom"/>
</dbReference>
<organism evidence="3 4">
    <name type="scientific">Streptomyces heilongjiangensis</name>
    <dbReference type="NCBI Taxonomy" id="945052"/>
    <lineage>
        <taxon>Bacteria</taxon>
        <taxon>Bacillati</taxon>
        <taxon>Actinomycetota</taxon>
        <taxon>Actinomycetes</taxon>
        <taxon>Kitasatosporales</taxon>
        <taxon>Streptomycetaceae</taxon>
        <taxon>Streptomyces</taxon>
    </lineage>
</organism>
<dbReference type="Pfam" id="PF13091">
    <property type="entry name" value="PLDc_2"/>
    <property type="match status" value="1"/>
</dbReference>
<dbReference type="EMBL" id="JBHSNZ010000074">
    <property type="protein sequence ID" value="MFC5813350.1"/>
    <property type="molecule type" value="Genomic_DNA"/>
</dbReference>
<keyword evidence="1" id="KW-0175">Coiled coil</keyword>
<dbReference type="PROSITE" id="PS50035">
    <property type="entry name" value="PLD"/>
    <property type="match status" value="1"/>
</dbReference>
<evidence type="ECO:0000313" key="4">
    <source>
        <dbReference type="Proteomes" id="UP001596112"/>
    </source>
</evidence>
<dbReference type="Proteomes" id="UP001596112">
    <property type="component" value="Unassembled WGS sequence"/>
</dbReference>
<evidence type="ECO:0000259" key="2">
    <source>
        <dbReference type="PROSITE" id="PS50035"/>
    </source>
</evidence>
<accession>A0ABW1BJI4</accession>
<protein>
    <submittedName>
        <fullName evidence="3">Phospholipase D-like domain-containing protein</fullName>
    </submittedName>
</protein>
<proteinExistence type="predicted"/>
<feature type="coiled-coil region" evidence="1">
    <location>
        <begin position="280"/>
        <end position="329"/>
    </location>
</feature>
<dbReference type="Gene3D" id="3.30.870.10">
    <property type="entry name" value="Endonuclease Chain A"/>
    <property type="match status" value="1"/>
</dbReference>
<evidence type="ECO:0000313" key="3">
    <source>
        <dbReference type="EMBL" id="MFC5813350.1"/>
    </source>
</evidence>
<evidence type="ECO:0000256" key="1">
    <source>
        <dbReference type="SAM" id="Coils"/>
    </source>
</evidence>
<dbReference type="RefSeq" id="WP_272173460.1">
    <property type="nucleotide sequence ID" value="NZ_JAQOSL010000119.1"/>
</dbReference>
<gene>
    <name evidence="3" type="ORF">ACFQGO_38655</name>
</gene>
<feature type="domain" description="PLD phosphodiesterase" evidence="2">
    <location>
        <begin position="425"/>
        <end position="452"/>
    </location>
</feature>
<sequence>MTESAVEEVVRRLSKRPGYRLATYREVGLPFWDVPIRCRLLRRKPVGVLDEFVLKCIQADLRNSADVAKFLGIPEQVVHTIMGNLVNSGSLAAVATRTSEIHYAVTEHGQKVVSDLAEITPEERTLRLAYDGLTRTYTVIDKAMRWRPRDLRQYDILEIPAFPVDPPSVGPGDTSSIGSALRGVTETSEHELLTVVALDGKREKFFVRAISLVFQSVDRPEEIHVSFAIDGRVSEEHDLAFAKAEGLRKVGIVGQIADGDSPESLLSDDLLKQRTDESEVAAIRRTTERYRAQLSALEEKAAVVSHEQREELVDQAAEVARRLDEAETALEGIPVRVLEVHEHAPLLARALLSSSSRLLIVSPWIRAAIVDKEFLDNLRKLLEAGVNVVIGYGIGDDKSAREHDRQAEKQLQRLAAEHENFTFSRLGDTHAKVLVSDDSYAVVTSFNWLSFRGDPNRPFRDERGTMITIKPEIDRLYADYLDRAKSLPGSSK</sequence>
<comment type="caution">
    <text evidence="3">The sequence shown here is derived from an EMBL/GenBank/DDBJ whole genome shotgun (WGS) entry which is preliminary data.</text>
</comment>
<dbReference type="SUPFAM" id="SSF56024">
    <property type="entry name" value="Phospholipase D/nuclease"/>
    <property type="match status" value="1"/>
</dbReference>